<dbReference type="SUPFAM" id="SSF50494">
    <property type="entry name" value="Trypsin-like serine proteases"/>
    <property type="match status" value="1"/>
</dbReference>
<protein>
    <recommendedName>
        <fullName evidence="4">Peptidase S1 domain-containing protein</fullName>
    </recommendedName>
</protein>
<dbReference type="PROSITE" id="PS00134">
    <property type="entry name" value="TRYPSIN_HIS"/>
    <property type="match status" value="1"/>
</dbReference>
<keyword evidence="6" id="KW-1185">Reference proteome</keyword>
<evidence type="ECO:0000256" key="2">
    <source>
        <dbReference type="ARBA" id="ARBA00023157"/>
    </source>
</evidence>
<dbReference type="InterPro" id="IPR001254">
    <property type="entry name" value="Trypsin_dom"/>
</dbReference>
<dbReference type="PRINTS" id="PR00722">
    <property type="entry name" value="CHYMOTRYPSIN"/>
</dbReference>
<comment type="similarity">
    <text evidence="1">Belongs to the peptidase S1 family. Snake venom subfamily.</text>
</comment>
<dbReference type="SMART" id="SM00020">
    <property type="entry name" value="Tryp_SPc"/>
    <property type="match status" value="1"/>
</dbReference>
<gene>
    <name evidence="5" type="ORF">JD844_025779</name>
</gene>
<evidence type="ECO:0000256" key="1">
    <source>
        <dbReference type="ARBA" id="ARBA00009228"/>
    </source>
</evidence>
<keyword evidence="3" id="KW-0472">Membrane</keyword>
<feature type="domain" description="Peptidase S1" evidence="4">
    <location>
        <begin position="71"/>
        <end position="304"/>
    </location>
</feature>
<dbReference type="InterPro" id="IPR009003">
    <property type="entry name" value="Peptidase_S1_PA"/>
</dbReference>
<keyword evidence="2" id="KW-1015">Disulfide bond</keyword>
<evidence type="ECO:0000256" key="3">
    <source>
        <dbReference type="SAM" id="Phobius"/>
    </source>
</evidence>
<evidence type="ECO:0000259" key="4">
    <source>
        <dbReference type="PROSITE" id="PS50240"/>
    </source>
</evidence>
<reference evidence="5 6" key="1">
    <citation type="journal article" date="2022" name="Gigascience">
        <title>A chromosome-level genome assembly and annotation of the desert horned lizard, Phrynosoma platyrhinos, provides insight into chromosomal rearrangements among reptiles.</title>
        <authorList>
            <person name="Koochekian N."/>
            <person name="Ascanio A."/>
            <person name="Farleigh K."/>
            <person name="Card D.C."/>
            <person name="Schield D.R."/>
            <person name="Castoe T.A."/>
            <person name="Jezkova T."/>
        </authorList>
    </citation>
    <scope>NUCLEOTIDE SEQUENCE [LARGE SCALE GENOMIC DNA]</scope>
    <source>
        <strain evidence="5">NK-2021</strain>
    </source>
</reference>
<dbReference type="PANTHER" id="PTHR24253">
    <property type="entry name" value="TRANSMEMBRANE PROTEASE SERINE"/>
    <property type="match status" value="1"/>
</dbReference>
<organism evidence="5 6">
    <name type="scientific">Phrynosoma platyrhinos</name>
    <name type="common">Desert horned lizard</name>
    <dbReference type="NCBI Taxonomy" id="52577"/>
    <lineage>
        <taxon>Eukaryota</taxon>
        <taxon>Metazoa</taxon>
        <taxon>Chordata</taxon>
        <taxon>Craniata</taxon>
        <taxon>Vertebrata</taxon>
        <taxon>Euteleostomi</taxon>
        <taxon>Lepidosauria</taxon>
        <taxon>Squamata</taxon>
        <taxon>Bifurcata</taxon>
        <taxon>Unidentata</taxon>
        <taxon>Episquamata</taxon>
        <taxon>Toxicofera</taxon>
        <taxon>Iguania</taxon>
        <taxon>Phrynosomatidae</taxon>
        <taxon>Phrynosomatinae</taxon>
        <taxon>Phrynosoma</taxon>
    </lineage>
</organism>
<dbReference type="CDD" id="cd00190">
    <property type="entry name" value="Tryp_SPc"/>
    <property type="match status" value="1"/>
</dbReference>
<dbReference type="InterPro" id="IPR043504">
    <property type="entry name" value="Peptidase_S1_PA_chymotrypsin"/>
</dbReference>
<keyword evidence="3" id="KW-1133">Transmembrane helix</keyword>
<dbReference type="PANTHER" id="PTHR24253:SF8">
    <property type="entry name" value="SERINE PROTEASE 52"/>
    <property type="match status" value="1"/>
</dbReference>
<dbReference type="PROSITE" id="PS50240">
    <property type="entry name" value="TRYPSIN_DOM"/>
    <property type="match status" value="1"/>
</dbReference>
<dbReference type="Pfam" id="PF00089">
    <property type="entry name" value="Trypsin"/>
    <property type="match status" value="1"/>
</dbReference>
<dbReference type="InterPro" id="IPR018114">
    <property type="entry name" value="TRYPSIN_HIS"/>
</dbReference>
<keyword evidence="3" id="KW-0812">Transmembrane</keyword>
<evidence type="ECO:0000313" key="5">
    <source>
        <dbReference type="EMBL" id="KAH0622908.1"/>
    </source>
</evidence>
<evidence type="ECO:0000313" key="6">
    <source>
        <dbReference type="Proteomes" id="UP000826234"/>
    </source>
</evidence>
<comment type="caution">
    <text evidence="5">The sequence shown here is derived from an EMBL/GenBank/DDBJ whole genome shotgun (WGS) entry which is preliminary data.</text>
</comment>
<feature type="transmembrane region" description="Helical" evidence="3">
    <location>
        <begin position="334"/>
        <end position="352"/>
    </location>
</feature>
<dbReference type="Proteomes" id="UP000826234">
    <property type="component" value="Unassembled WGS sequence"/>
</dbReference>
<dbReference type="EMBL" id="JAIPUX010003289">
    <property type="protein sequence ID" value="KAH0622908.1"/>
    <property type="molecule type" value="Genomic_DNA"/>
</dbReference>
<dbReference type="InterPro" id="IPR001314">
    <property type="entry name" value="Peptidase_S1A"/>
</dbReference>
<name>A0ABQ7SZT9_PHRPL</name>
<proteinExistence type="inferred from homology"/>
<sequence length="353" mass="38482">MFSQVLGFARSQKDWLKEPPRTELVAGAGPEFHCDLSGGEQVDKPPLLTSPISSCGLGPEFKATSWTLPRAKEGTPVTALETLPWQVSIQAEGKHFCGGAILSNWWILSAAHCFLVDLTSELFVVVNLAGGTSEERKLDRVIIHQDFNGENLHSDIALILLDSPIDFTKDMSPICLPLLHDLSIWQDCWVATWKPTLTTEPTDRNKEHPTMAMHKTEMTLIGTEVCAQKIQGLTENMLCTISEEDTEGTCKDESGNPLVCTYGSSLKWFVVGIASMGEGCEGEGSPAVYTIVVRYLNWIEKATATEGKPFIPEGVDDIALRQEVPAPDSNSAPLPLPALLIIALVLMLIVLGL</sequence>
<dbReference type="Gene3D" id="2.40.10.10">
    <property type="entry name" value="Trypsin-like serine proteases"/>
    <property type="match status" value="1"/>
</dbReference>
<accession>A0ABQ7SZT9</accession>